<proteinExistence type="predicted"/>
<sequence>MPWCPTAAFPHPLVNILQSGKTEANVLNYYSYALVDLMTWQGLGRTINKFRTRRLGLPYLSSTSAVGMIERCNIPWTYCLSPALVPKPTDWMNHIDVVGFYFLDLAKNYKPSRDLIDFLNAGPPPIYIGFGSIVLDNPKGLTDTILAGIAQAGVRAIISPGWGGLDEHMIKSAGPHIFALGNVPHDWLFQYVSAVCHHGGAGTTAAGLKCGKPTIIVPFFGDQPWWATQIARRGAGPPPLDHKALTSETFSSAIRVALSPGALSAAREVGRMIMREDGAGNGVESFHRHLPLLNMKCDLAHNRVAVWYSAKHKLRLSAFAAQVLAEVKHIKLKKLKLHRSREYDPYVEAVDPVTGTIVPALRSLNDMGRGLVKVPTKPGLVLGIYDGLNDFVTEPIKGFKEDGMYGGVGGFCVGTLNLAAKPIGGALQFVSKPMEGTMRSFAHKETGKDRIVARRAQGIVASEHATLQERNAVIEAFVEYKAKKKRDRKGKGKAVV</sequence>
<dbReference type="AlphaFoldDB" id="X8IWF2"/>
<dbReference type="PANTHER" id="PTHR48050">
    <property type="entry name" value="STEROL 3-BETA-GLUCOSYLTRANSFERASE"/>
    <property type="match status" value="1"/>
</dbReference>
<dbReference type="GO" id="GO:0016906">
    <property type="term" value="F:sterol 3-beta-glucosyltransferase activity"/>
    <property type="evidence" value="ECO:0007669"/>
    <property type="project" value="UniProtKB-ARBA"/>
</dbReference>
<feature type="non-terminal residue" evidence="3">
    <location>
        <position position="496"/>
    </location>
</feature>
<dbReference type="Pfam" id="PF06722">
    <property type="entry name" value="EryCIII-like_C"/>
    <property type="match status" value="1"/>
</dbReference>
<dbReference type="Gene3D" id="3.40.50.2000">
    <property type="entry name" value="Glycogen Phosphorylase B"/>
    <property type="match status" value="2"/>
</dbReference>
<organism evidence="3 4">
    <name type="scientific">Rhizoctonia solani AG-3 Rhs1AP</name>
    <dbReference type="NCBI Taxonomy" id="1086054"/>
    <lineage>
        <taxon>Eukaryota</taxon>
        <taxon>Fungi</taxon>
        <taxon>Dikarya</taxon>
        <taxon>Basidiomycota</taxon>
        <taxon>Agaricomycotina</taxon>
        <taxon>Agaricomycetes</taxon>
        <taxon>Cantharellales</taxon>
        <taxon>Ceratobasidiaceae</taxon>
        <taxon>Rhizoctonia</taxon>
    </lineage>
</organism>
<dbReference type="PANTHER" id="PTHR48050:SF13">
    <property type="entry name" value="STEROL 3-BETA-GLUCOSYLTRANSFERASE UGT80A2"/>
    <property type="match status" value="1"/>
</dbReference>
<dbReference type="EMBL" id="JATN01000322">
    <property type="protein sequence ID" value="EUC54065.1"/>
    <property type="molecule type" value="Genomic_DNA"/>
</dbReference>
<dbReference type="FunFam" id="3.40.50.2000:FF:000009">
    <property type="entry name" value="Sterol 3-beta-glucosyltransferase UGT80A2"/>
    <property type="match status" value="1"/>
</dbReference>
<dbReference type="OrthoDB" id="5835829at2759"/>
<dbReference type="SUPFAM" id="SSF53756">
    <property type="entry name" value="UDP-Glycosyltransferase/glycogen phosphorylase"/>
    <property type="match status" value="1"/>
</dbReference>
<evidence type="ECO:0000256" key="1">
    <source>
        <dbReference type="ARBA" id="ARBA00022679"/>
    </source>
</evidence>
<keyword evidence="1 3" id="KW-0808">Transferase</keyword>
<gene>
    <name evidence="3" type="ORF">RSOL_028850</name>
</gene>
<feature type="domain" description="Erythromycin biosynthesis protein CIII-like C-terminal" evidence="2">
    <location>
        <begin position="178"/>
        <end position="265"/>
    </location>
</feature>
<dbReference type="InterPro" id="IPR050426">
    <property type="entry name" value="Glycosyltransferase_28"/>
</dbReference>
<dbReference type="InterPro" id="IPR002213">
    <property type="entry name" value="UDP_glucos_trans"/>
</dbReference>
<dbReference type="CDD" id="cd03784">
    <property type="entry name" value="GT1_Gtf-like"/>
    <property type="match status" value="1"/>
</dbReference>
<accession>X8IWF2</accession>
<comment type="caution">
    <text evidence="3">The sequence shown here is derived from an EMBL/GenBank/DDBJ whole genome shotgun (WGS) entry which is preliminary data.</text>
</comment>
<dbReference type="Proteomes" id="UP000030108">
    <property type="component" value="Unassembled WGS sequence"/>
</dbReference>
<evidence type="ECO:0000313" key="4">
    <source>
        <dbReference type="Proteomes" id="UP000030108"/>
    </source>
</evidence>
<evidence type="ECO:0000259" key="2">
    <source>
        <dbReference type="Pfam" id="PF06722"/>
    </source>
</evidence>
<dbReference type="InterPro" id="IPR010610">
    <property type="entry name" value="EryCIII-like_C"/>
</dbReference>
<name>X8IWF2_9AGAM</name>
<protein>
    <submittedName>
        <fullName evidence="3">Glycosyltransferase family protein</fullName>
    </submittedName>
</protein>
<reference evidence="4" key="1">
    <citation type="journal article" date="2014" name="Genome Announc.">
        <title>Draft genome sequence of the plant-pathogenic soil fungus Rhizoctonia solani anastomosis group 3 strain Rhs1AP.</title>
        <authorList>
            <person name="Cubeta M.A."/>
            <person name="Thomas E."/>
            <person name="Dean R.A."/>
            <person name="Jabaji S."/>
            <person name="Neate S.M."/>
            <person name="Tavantzis S."/>
            <person name="Toda T."/>
            <person name="Vilgalys R."/>
            <person name="Bharathan N."/>
            <person name="Fedorova-Abrams N."/>
            <person name="Pakala S.B."/>
            <person name="Pakala S.M."/>
            <person name="Zafar N."/>
            <person name="Joardar V."/>
            <person name="Losada L."/>
            <person name="Nierman W.C."/>
        </authorList>
    </citation>
    <scope>NUCLEOTIDE SEQUENCE [LARGE SCALE GENOMIC DNA]</scope>
    <source>
        <strain evidence="4">AG-3</strain>
    </source>
</reference>
<evidence type="ECO:0000313" key="3">
    <source>
        <dbReference type="EMBL" id="EUC54065.1"/>
    </source>
</evidence>